<proteinExistence type="predicted"/>
<reference evidence="1" key="1">
    <citation type="journal article" date="2021" name="PeerJ">
        <title>Extensive microbial diversity within the chicken gut microbiome revealed by metagenomics and culture.</title>
        <authorList>
            <person name="Gilroy R."/>
            <person name="Ravi A."/>
            <person name="Getino M."/>
            <person name="Pursley I."/>
            <person name="Horton D.L."/>
            <person name="Alikhan N.F."/>
            <person name="Baker D."/>
            <person name="Gharbi K."/>
            <person name="Hall N."/>
            <person name="Watson M."/>
            <person name="Adriaenssens E.M."/>
            <person name="Foster-Nyarko E."/>
            <person name="Jarju S."/>
            <person name="Secka A."/>
            <person name="Antonio M."/>
            <person name="Oren A."/>
            <person name="Chaudhuri R.R."/>
            <person name="La Ragione R."/>
            <person name="Hildebrand F."/>
            <person name="Pallen M.J."/>
        </authorList>
    </citation>
    <scope>NUCLEOTIDE SEQUENCE</scope>
    <source>
        <strain evidence="1">3436</strain>
    </source>
</reference>
<accession>A0A9D2F0E4</accession>
<organism evidence="1 2">
    <name type="scientific">Candidatus Gemmiger excrementavium</name>
    <dbReference type="NCBI Taxonomy" id="2838608"/>
    <lineage>
        <taxon>Bacteria</taxon>
        <taxon>Bacillati</taxon>
        <taxon>Bacillota</taxon>
        <taxon>Clostridia</taxon>
        <taxon>Eubacteriales</taxon>
        <taxon>Gemmiger</taxon>
    </lineage>
</organism>
<reference evidence="1" key="2">
    <citation type="submission" date="2021-04" db="EMBL/GenBank/DDBJ databases">
        <authorList>
            <person name="Gilroy R."/>
        </authorList>
    </citation>
    <scope>NUCLEOTIDE SEQUENCE</scope>
    <source>
        <strain evidence="1">3436</strain>
    </source>
</reference>
<dbReference type="AlphaFoldDB" id="A0A9D2F0E4"/>
<sequence length="357" mass="37967">MQSYPFTSQVTYDEQGLPLYDRAVDSEFLRAVFAAYFSDGIFYKPTNALQVVAGTGLQVQVNPGICHIRGAMGIETETRTLTLEAAGTLPRIDTVVARLDLSLAVRSIELYIVKGTPSSTPQRPALTRDATIWELGLADIAVAANASTITQSSITDTRLDTERCGVVAQTIGSLDTAPYFAQLTTAIAEHQEEAEAQIAALQAAIAAVEGDTAWMLKALYDTKNRGTDVYDYADDTAETHANAVAAKYEAKLSLDGWVASTSEGQANGYTLAQEVALTAVTPGAPTVTEDSEFLTGCGYEPTSVAATDEILDEVLAIVNAGVTRSLDGGKVRTVVKEKPSAEIVVNWVIRTEVSSNG</sequence>
<dbReference type="Proteomes" id="UP000824031">
    <property type="component" value="Unassembled WGS sequence"/>
</dbReference>
<name>A0A9D2F0E4_9FIRM</name>
<gene>
    <name evidence="1" type="ORF">H9810_01200</name>
</gene>
<comment type="caution">
    <text evidence="1">The sequence shown here is derived from an EMBL/GenBank/DDBJ whole genome shotgun (WGS) entry which is preliminary data.</text>
</comment>
<protein>
    <submittedName>
        <fullName evidence="1">Uncharacterized protein</fullName>
    </submittedName>
</protein>
<dbReference type="EMBL" id="DXBO01000019">
    <property type="protein sequence ID" value="HIZ47323.1"/>
    <property type="molecule type" value="Genomic_DNA"/>
</dbReference>
<evidence type="ECO:0000313" key="1">
    <source>
        <dbReference type="EMBL" id="HIZ47323.1"/>
    </source>
</evidence>
<evidence type="ECO:0000313" key="2">
    <source>
        <dbReference type="Proteomes" id="UP000824031"/>
    </source>
</evidence>